<organism evidence="1 2">
    <name type="scientific">Pontixanthobacter gangjinensis</name>
    <dbReference type="NCBI Taxonomy" id="1028742"/>
    <lineage>
        <taxon>Bacteria</taxon>
        <taxon>Pseudomonadati</taxon>
        <taxon>Pseudomonadota</taxon>
        <taxon>Alphaproteobacteria</taxon>
        <taxon>Sphingomonadales</taxon>
        <taxon>Erythrobacteraceae</taxon>
        <taxon>Pontixanthobacter</taxon>
    </lineage>
</organism>
<protein>
    <submittedName>
        <fullName evidence="1">Uncharacterized protein</fullName>
    </submittedName>
</protein>
<name>A0A6I4SI40_9SPHN</name>
<keyword evidence="2" id="KW-1185">Reference proteome</keyword>
<evidence type="ECO:0000313" key="2">
    <source>
        <dbReference type="Proteomes" id="UP000468943"/>
    </source>
</evidence>
<dbReference type="AlphaFoldDB" id="A0A6I4SI40"/>
<dbReference type="RefSeq" id="WP_160596631.1">
    <property type="nucleotide sequence ID" value="NZ_WTYS01000001.1"/>
</dbReference>
<evidence type="ECO:0000313" key="1">
    <source>
        <dbReference type="EMBL" id="MXO55289.1"/>
    </source>
</evidence>
<dbReference type="EMBL" id="WTYS01000001">
    <property type="protein sequence ID" value="MXO55289.1"/>
    <property type="molecule type" value="Genomic_DNA"/>
</dbReference>
<dbReference type="Proteomes" id="UP000468943">
    <property type="component" value="Unassembled WGS sequence"/>
</dbReference>
<comment type="caution">
    <text evidence="1">The sequence shown here is derived from an EMBL/GenBank/DDBJ whole genome shotgun (WGS) entry which is preliminary data.</text>
</comment>
<sequence>MGTVAIRDARELFERSKADGDPDFRYPALVIGENPLVPPKWAIEACIEERRRTERIAASRSADRHGRILDEMAVVLVEHVTTHSKANGKARRTATVIKPISLRSLAWTAVKRLREIDHNTSDETLRRVLEAWKNEQKSVGDQSKVFAGHKLTPRISRAETELFGEEFGTSKDPAADAYWHYRKTIMNVAF</sequence>
<proteinExistence type="predicted"/>
<reference evidence="1 2" key="1">
    <citation type="submission" date="2019-12" db="EMBL/GenBank/DDBJ databases">
        <title>Genomic-based taxomic classification of the family Erythrobacteraceae.</title>
        <authorList>
            <person name="Xu L."/>
        </authorList>
    </citation>
    <scope>NUCLEOTIDE SEQUENCE [LARGE SCALE GENOMIC DNA]</scope>
    <source>
        <strain evidence="1 2">JCM 17802</strain>
    </source>
</reference>
<dbReference type="OrthoDB" id="7433147at2"/>
<gene>
    <name evidence="1" type="ORF">GRI36_00185</name>
</gene>
<accession>A0A6I4SI40</accession>